<dbReference type="InterPro" id="IPR036388">
    <property type="entry name" value="WH-like_DNA-bd_sf"/>
</dbReference>
<accession>A0ABW1VX16</accession>
<dbReference type="InterPro" id="IPR052520">
    <property type="entry name" value="ATL_DNA_repair"/>
</dbReference>
<name>A0ABW1VX16_9GAMM</name>
<dbReference type="NCBIfam" id="TIGR00589">
    <property type="entry name" value="ogt"/>
    <property type="match status" value="1"/>
</dbReference>
<evidence type="ECO:0000313" key="3">
    <source>
        <dbReference type="EMBL" id="MFC6378254.1"/>
    </source>
</evidence>
<gene>
    <name evidence="3" type="ORF">ACFP9W_09170</name>
</gene>
<dbReference type="CDD" id="cd06445">
    <property type="entry name" value="ATase"/>
    <property type="match status" value="1"/>
</dbReference>
<dbReference type="PANTHER" id="PTHR42942:SF1">
    <property type="entry name" value="ALKYLTRANSFERASE-LIKE PROTEIN 1"/>
    <property type="match status" value="1"/>
</dbReference>
<evidence type="ECO:0000256" key="1">
    <source>
        <dbReference type="ARBA" id="ARBA00022763"/>
    </source>
</evidence>
<keyword evidence="4" id="KW-1185">Reference proteome</keyword>
<dbReference type="PANTHER" id="PTHR42942">
    <property type="entry name" value="6-O-METHYLGUANINE DNA METHYLTRANSFERASE"/>
    <property type="match status" value="1"/>
</dbReference>
<dbReference type="Proteomes" id="UP001596230">
    <property type="component" value="Unassembled WGS sequence"/>
</dbReference>
<feature type="domain" description="Methylated-DNA-[protein]-cysteine S-methyltransferase DNA binding" evidence="2">
    <location>
        <begin position="7"/>
        <end position="85"/>
    </location>
</feature>
<evidence type="ECO:0000313" key="4">
    <source>
        <dbReference type="Proteomes" id="UP001596230"/>
    </source>
</evidence>
<dbReference type="InterPro" id="IPR014048">
    <property type="entry name" value="MethylDNA_cys_MeTrfase_DNA-bd"/>
</dbReference>
<sequence>MSEELSFRERVWLIIAAIPYGRVSTYGEIARLAGNPRAARQVGGVLKKLPEGSSLPWHRVVDRQGRISLHGADFRRQQQALEAENIEFTPMQTIDLEKYRWPGHSSP</sequence>
<reference evidence="4" key="1">
    <citation type="journal article" date="2019" name="Int. J. Syst. Evol. Microbiol.">
        <title>The Global Catalogue of Microorganisms (GCM) 10K type strain sequencing project: providing services to taxonomists for standard genome sequencing and annotation.</title>
        <authorList>
            <consortium name="The Broad Institute Genomics Platform"/>
            <consortium name="The Broad Institute Genome Sequencing Center for Infectious Disease"/>
            <person name="Wu L."/>
            <person name="Ma J."/>
        </authorList>
    </citation>
    <scope>NUCLEOTIDE SEQUENCE [LARGE SCALE GENOMIC DNA]</scope>
    <source>
        <strain evidence="4">CGMCC 1.18518</strain>
    </source>
</reference>
<dbReference type="SUPFAM" id="SSF46767">
    <property type="entry name" value="Methylated DNA-protein cysteine methyltransferase, C-terminal domain"/>
    <property type="match status" value="1"/>
</dbReference>
<keyword evidence="1" id="KW-0227">DNA damage</keyword>
<dbReference type="InterPro" id="IPR036217">
    <property type="entry name" value="MethylDNA_cys_MeTrfase_DNAb"/>
</dbReference>
<dbReference type="RefSeq" id="WP_385949435.1">
    <property type="nucleotide sequence ID" value="NZ_JBHSUB010000008.1"/>
</dbReference>
<evidence type="ECO:0000259" key="2">
    <source>
        <dbReference type="Pfam" id="PF01035"/>
    </source>
</evidence>
<proteinExistence type="predicted"/>
<protein>
    <submittedName>
        <fullName evidence="3">MGMT family protein</fullName>
    </submittedName>
</protein>
<organism evidence="3 4">
    <name type="scientific">Tatumella terrea</name>
    <dbReference type="NCBI Taxonomy" id="419007"/>
    <lineage>
        <taxon>Bacteria</taxon>
        <taxon>Pseudomonadati</taxon>
        <taxon>Pseudomonadota</taxon>
        <taxon>Gammaproteobacteria</taxon>
        <taxon>Enterobacterales</taxon>
        <taxon>Erwiniaceae</taxon>
        <taxon>Tatumella</taxon>
    </lineage>
</organism>
<comment type="caution">
    <text evidence="3">The sequence shown here is derived from an EMBL/GenBank/DDBJ whole genome shotgun (WGS) entry which is preliminary data.</text>
</comment>
<dbReference type="Pfam" id="PF01035">
    <property type="entry name" value="DNA_binding_1"/>
    <property type="match status" value="1"/>
</dbReference>
<dbReference type="EMBL" id="JBHSUB010000008">
    <property type="protein sequence ID" value="MFC6378254.1"/>
    <property type="molecule type" value="Genomic_DNA"/>
</dbReference>
<dbReference type="Gene3D" id="1.10.10.10">
    <property type="entry name" value="Winged helix-like DNA-binding domain superfamily/Winged helix DNA-binding domain"/>
    <property type="match status" value="1"/>
</dbReference>